<evidence type="ECO:0000256" key="4">
    <source>
        <dbReference type="ARBA" id="ARBA00022481"/>
    </source>
</evidence>
<evidence type="ECO:0000256" key="8">
    <source>
        <dbReference type="ARBA" id="ARBA00023288"/>
    </source>
</evidence>
<comment type="similarity">
    <text evidence="2">Belongs to the small GTPase superfamily. Rho family.</text>
</comment>
<keyword evidence="9" id="KW-0636">Prenylation</keyword>
<keyword evidence="6" id="KW-0342">GTP-binding</keyword>
<reference evidence="10" key="1">
    <citation type="journal article" date="2023" name="G3 (Bethesda)">
        <title>Whole genome assemblies of Zophobas morio and Tenebrio molitor.</title>
        <authorList>
            <person name="Kaur S."/>
            <person name="Stinson S.A."/>
            <person name="diCenzo G.C."/>
        </authorList>
    </citation>
    <scope>NUCLEOTIDE SEQUENCE</scope>
    <source>
        <strain evidence="10">QUZm001</strain>
    </source>
</reference>
<dbReference type="InterPro" id="IPR027417">
    <property type="entry name" value="P-loop_NTPase"/>
</dbReference>
<keyword evidence="4" id="KW-0488">Methylation</keyword>
<dbReference type="PROSITE" id="PS51420">
    <property type="entry name" value="RHO"/>
    <property type="match status" value="1"/>
</dbReference>
<evidence type="ECO:0008006" key="12">
    <source>
        <dbReference type="Google" id="ProtNLM"/>
    </source>
</evidence>
<keyword evidence="7" id="KW-0472">Membrane</keyword>
<dbReference type="SMART" id="SM00173">
    <property type="entry name" value="RAS"/>
    <property type="match status" value="1"/>
</dbReference>
<dbReference type="GO" id="GO:0001667">
    <property type="term" value="P:ameboidal-type cell migration"/>
    <property type="evidence" value="ECO:0007669"/>
    <property type="project" value="UniProtKB-ARBA"/>
</dbReference>
<dbReference type="GO" id="GO:0005525">
    <property type="term" value="F:GTP binding"/>
    <property type="evidence" value="ECO:0007669"/>
    <property type="project" value="UniProtKB-KW"/>
</dbReference>
<evidence type="ECO:0000313" key="11">
    <source>
        <dbReference type="Proteomes" id="UP001168821"/>
    </source>
</evidence>
<name>A0AA38MBG0_9CUCU</name>
<keyword evidence="8" id="KW-0449">Lipoprotein</keyword>
<keyword evidence="11" id="KW-1185">Reference proteome</keyword>
<protein>
    <recommendedName>
        <fullName evidence="12">Ras-like GTP-binding protein Rho1</fullName>
    </recommendedName>
</protein>
<evidence type="ECO:0000313" key="10">
    <source>
        <dbReference type="EMBL" id="KAJ3649687.1"/>
    </source>
</evidence>
<comment type="subcellular location">
    <subcellularLocation>
        <location evidence="1">Cell membrane</location>
        <topology evidence="1">Lipid-anchor</topology>
        <orientation evidence="1">Cytoplasmic side</orientation>
    </subcellularLocation>
</comment>
<evidence type="ECO:0000256" key="9">
    <source>
        <dbReference type="ARBA" id="ARBA00023289"/>
    </source>
</evidence>
<dbReference type="SUPFAM" id="SSF52540">
    <property type="entry name" value="P-loop containing nucleoside triphosphate hydrolases"/>
    <property type="match status" value="1"/>
</dbReference>
<gene>
    <name evidence="10" type="ORF">Zmor_021414</name>
</gene>
<sequence length="192" mass="21871">MSIQKKLIVVGDGACGKTCLLLAFAKDIYTEGYIPTVFETYVANIEADGKNVDLCLWDTAGQEDYARLRALQYPGTDVVLICFSVAWPDSLKNVYDRWWPEVKHFCPNVPILLIGTKSDIREDKQELTMLEQMKKRPVTREDAEAVAKRIRAMTYLECSAKTRFNIHTVFAEATRAAISQKKKRYKPNCVLI</sequence>
<dbReference type="PROSITE" id="PS51419">
    <property type="entry name" value="RAB"/>
    <property type="match status" value="1"/>
</dbReference>
<dbReference type="Pfam" id="PF00071">
    <property type="entry name" value="Ras"/>
    <property type="match status" value="1"/>
</dbReference>
<dbReference type="GO" id="GO:0007264">
    <property type="term" value="P:small GTPase-mediated signal transduction"/>
    <property type="evidence" value="ECO:0007669"/>
    <property type="project" value="InterPro"/>
</dbReference>
<dbReference type="InterPro" id="IPR001806">
    <property type="entry name" value="Small_GTPase"/>
</dbReference>
<dbReference type="PROSITE" id="PS51421">
    <property type="entry name" value="RAS"/>
    <property type="match status" value="1"/>
</dbReference>
<dbReference type="GO" id="GO:0035099">
    <property type="term" value="P:hemocyte migration"/>
    <property type="evidence" value="ECO:0007669"/>
    <property type="project" value="UniProtKB-ARBA"/>
</dbReference>
<dbReference type="AlphaFoldDB" id="A0AA38MBG0"/>
<dbReference type="GO" id="GO:0022412">
    <property type="term" value="P:cellular process involved in reproduction in multicellular organism"/>
    <property type="evidence" value="ECO:0007669"/>
    <property type="project" value="UniProtKB-ARBA"/>
</dbReference>
<dbReference type="FunFam" id="3.40.50.300:FF:000983">
    <property type="entry name" value="Rho family GTPase"/>
    <property type="match status" value="1"/>
</dbReference>
<dbReference type="EMBL" id="JALNTZ010000006">
    <property type="protein sequence ID" value="KAJ3649687.1"/>
    <property type="molecule type" value="Genomic_DNA"/>
</dbReference>
<dbReference type="NCBIfam" id="TIGR00231">
    <property type="entry name" value="small_GTP"/>
    <property type="match status" value="1"/>
</dbReference>
<dbReference type="PRINTS" id="PR00449">
    <property type="entry name" value="RASTRNSFRMNG"/>
</dbReference>
<dbReference type="Proteomes" id="UP001168821">
    <property type="component" value="Unassembled WGS sequence"/>
</dbReference>
<evidence type="ECO:0000256" key="1">
    <source>
        <dbReference type="ARBA" id="ARBA00004342"/>
    </source>
</evidence>
<dbReference type="GO" id="GO:0035006">
    <property type="term" value="P:melanization defense response"/>
    <property type="evidence" value="ECO:0007669"/>
    <property type="project" value="UniProtKB-ARBA"/>
</dbReference>
<dbReference type="InterPro" id="IPR003578">
    <property type="entry name" value="Small_GTPase_Rho"/>
</dbReference>
<accession>A0AA38MBG0</accession>
<dbReference type="SMART" id="SM00174">
    <property type="entry name" value="RHO"/>
    <property type="match status" value="1"/>
</dbReference>
<evidence type="ECO:0000256" key="2">
    <source>
        <dbReference type="ARBA" id="ARBA00010142"/>
    </source>
</evidence>
<dbReference type="PANTHER" id="PTHR24072">
    <property type="entry name" value="RHO FAMILY GTPASE"/>
    <property type="match status" value="1"/>
</dbReference>
<dbReference type="InterPro" id="IPR005225">
    <property type="entry name" value="Small_GTP-bd"/>
</dbReference>
<dbReference type="GO" id="GO:0003006">
    <property type="term" value="P:developmental process involved in reproduction"/>
    <property type="evidence" value="ECO:0007669"/>
    <property type="project" value="UniProtKB-ARBA"/>
</dbReference>
<keyword evidence="3" id="KW-1003">Cell membrane</keyword>
<evidence type="ECO:0000256" key="6">
    <source>
        <dbReference type="ARBA" id="ARBA00023134"/>
    </source>
</evidence>
<comment type="caution">
    <text evidence="10">The sequence shown here is derived from an EMBL/GenBank/DDBJ whole genome shotgun (WGS) entry which is preliminary data.</text>
</comment>
<keyword evidence="5" id="KW-0547">Nucleotide-binding</keyword>
<dbReference type="Gene3D" id="3.40.50.300">
    <property type="entry name" value="P-loop containing nucleotide triphosphate hydrolases"/>
    <property type="match status" value="1"/>
</dbReference>
<evidence type="ECO:0000256" key="7">
    <source>
        <dbReference type="ARBA" id="ARBA00023136"/>
    </source>
</evidence>
<dbReference type="GO" id="GO:0003924">
    <property type="term" value="F:GTPase activity"/>
    <property type="evidence" value="ECO:0007669"/>
    <property type="project" value="InterPro"/>
</dbReference>
<dbReference type="SMART" id="SM00175">
    <property type="entry name" value="RAB"/>
    <property type="match status" value="1"/>
</dbReference>
<evidence type="ECO:0000256" key="5">
    <source>
        <dbReference type="ARBA" id="ARBA00022741"/>
    </source>
</evidence>
<organism evidence="10 11">
    <name type="scientific">Zophobas morio</name>
    <dbReference type="NCBI Taxonomy" id="2755281"/>
    <lineage>
        <taxon>Eukaryota</taxon>
        <taxon>Metazoa</taxon>
        <taxon>Ecdysozoa</taxon>
        <taxon>Arthropoda</taxon>
        <taxon>Hexapoda</taxon>
        <taxon>Insecta</taxon>
        <taxon>Pterygota</taxon>
        <taxon>Neoptera</taxon>
        <taxon>Endopterygota</taxon>
        <taxon>Coleoptera</taxon>
        <taxon>Polyphaga</taxon>
        <taxon>Cucujiformia</taxon>
        <taxon>Tenebrionidae</taxon>
        <taxon>Zophobas</taxon>
    </lineage>
</organism>
<proteinExistence type="inferred from homology"/>
<dbReference type="GO" id="GO:0005886">
    <property type="term" value="C:plasma membrane"/>
    <property type="evidence" value="ECO:0007669"/>
    <property type="project" value="UniProtKB-SubCell"/>
</dbReference>
<evidence type="ECO:0000256" key="3">
    <source>
        <dbReference type="ARBA" id="ARBA00022475"/>
    </source>
</evidence>